<evidence type="ECO:0000259" key="3">
    <source>
        <dbReference type="PROSITE" id="PS50937"/>
    </source>
</evidence>
<accession>A0ABR7QUZ2</accession>
<evidence type="ECO:0000313" key="4">
    <source>
        <dbReference type="EMBL" id="MBC9130030.1"/>
    </source>
</evidence>
<dbReference type="RefSeq" id="WP_187754479.1">
    <property type="nucleotide sequence ID" value="NZ_JABURY010000006.1"/>
</dbReference>
<name>A0ABR7QUZ2_9GAMM</name>
<organism evidence="4 5">
    <name type="scientific">Frischella japonica</name>
    <dbReference type="NCBI Taxonomy" id="2741544"/>
    <lineage>
        <taxon>Bacteria</taxon>
        <taxon>Pseudomonadati</taxon>
        <taxon>Pseudomonadota</taxon>
        <taxon>Gammaproteobacteria</taxon>
        <taxon>Orbales</taxon>
        <taxon>Orbaceae</taxon>
        <taxon>Frischella</taxon>
    </lineage>
</organism>
<dbReference type="Proteomes" id="UP000651208">
    <property type="component" value="Unassembled WGS sequence"/>
</dbReference>
<dbReference type="InterPro" id="IPR000551">
    <property type="entry name" value="MerR-type_HTH_dom"/>
</dbReference>
<dbReference type="Gene3D" id="1.10.1660.10">
    <property type="match status" value="1"/>
</dbReference>
<dbReference type="Pfam" id="PF13411">
    <property type="entry name" value="MerR_1"/>
    <property type="match status" value="1"/>
</dbReference>
<sequence length="141" mass="16527">MKINELAKVVGCSTETIRFYEKTGLLFRPERGANNYRIYHKKHLERLLFIRNCRALEMSHDEIKTLITIMVNPNNQAEHDNAHQLLQAHLQHIDERIEELTNLRQQLMKLQNHCHSSNQSCGILQELTEMSVTVKSTKNHL</sequence>
<dbReference type="SUPFAM" id="SSF46955">
    <property type="entry name" value="Putative DNA-binding domain"/>
    <property type="match status" value="1"/>
</dbReference>
<feature type="domain" description="HTH merR-type" evidence="3">
    <location>
        <begin position="1"/>
        <end position="69"/>
    </location>
</feature>
<protein>
    <submittedName>
        <fullName evidence="4">MerR family transcriptional regulator</fullName>
    </submittedName>
</protein>
<evidence type="ECO:0000313" key="5">
    <source>
        <dbReference type="Proteomes" id="UP000651208"/>
    </source>
</evidence>
<dbReference type="PRINTS" id="PR00040">
    <property type="entry name" value="HTHMERR"/>
</dbReference>
<dbReference type="PANTHER" id="PTHR30204">
    <property type="entry name" value="REDOX-CYCLING DRUG-SENSING TRANSCRIPTIONAL ACTIVATOR SOXR"/>
    <property type="match status" value="1"/>
</dbReference>
<reference evidence="4 5" key="1">
    <citation type="submission" date="2020-06" db="EMBL/GenBank/DDBJ databases">
        <title>Frischella cerana isolated from Apis cerana gut homogenate.</title>
        <authorList>
            <person name="Wolter L.A."/>
            <person name="Suenami S."/>
            <person name="Miyazaki R."/>
        </authorList>
    </citation>
    <scope>NUCLEOTIDE SEQUENCE [LARGE SCALE GENOMIC DNA]</scope>
    <source>
        <strain evidence="4 5">Ac13</strain>
    </source>
</reference>
<proteinExistence type="predicted"/>
<keyword evidence="1" id="KW-0238">DNA-binding</keyword>
<comment type="caution">
    <text evidence="4">The sequence shown here is derived from an EMBL/GenBank/DDBJ whole genome shotgun (WGS) entry which is preliminary data.</text>
</comment>
<dbReference type="SMART" id="SM00422">
    <property type="entry name" value="HTH_MERR"/>
    <property type="match status" value="1"/>
</dbReference>
<gene>
    <name evidence="4" type="ORF">FcAc13_01745</name>
</gene>
<dbReference type="PROSITE" id="PS50937">
    <property type="entry name" value="HTH_MERR_2"/>
    <property type="match status" value="1"/>
</dbReference>
<evidence type="ECO:0000256" key="1">
    <source>
        <dbReference type="ARBA" id="ARBA00023125"/>
    </source>
</evidence>
<dbReference type="InterPro" id="IPR047057">
    <property type="entry name" value="MerR_fam"/>
</dbReference>
<dbReference type="EMBL" id="JABURY010000006">
    <property type="protein sequence ID" value="MBC9130030.1"/>
    <property type="molecule type" value="Genomic_DNA"/>
</dbReference>
<dbReference type="InterPro" id="IPR009061">
    <property type="entry name" value="DNA-bd_dom_put_sf"/>
</dbReference>
<evidence type="ECO:0000256" key="2">
    <source>
        <dbReference type="SAM" id="Coils"/>
    </source>
</evidence>
<feature type="coiled-coil region" evidence="2">
    <location>
        <begin position="83"/>
        <end position="113"/>
    </location>
</feature>
<keyword evidence="2" id="KW-0175">Coiled coil</keyword>
<keyword evidence="5" id="KW-1185">Reference proteome</keyword>
<dbReference type="PANTHER" id="PTHR30204:SF92">
    <property type="entry name" value="HTH-TYPE TRANSCRIPTIONAL REGULATOR ZNTR"/>
    <property type="match status" value="1"/>
</dbReference>